<dbReference type="PANTHER" id="PTHR36576:SF1">
    <property type="entry name" value="UPF0654 PROTEIN C11D3.01C-RELATED"/>
    <property type="match status" value="1"/>
</dbReference>
<dbReference type="Pfam" id="PF10346">
    <property type="entry name" value="Con-6"/>
    <property type="match status" value="2"/>
</dbReference>
<gene>
    <name evidence="2" type="ORF">LTR24_007761</name>
</gene>
<dbReference type="Proteomes" id="UP001345013">
    <property type="component" value="Unassembled WGS sequence"/>
</dbReference>
<dbReference type="InterPro" id="IPR052670">
    <property type="entry name" value="UPF0654_domain"/>
</dbReference>
<dbReference type="InterPro" id="IPR018824">
    <property type="entry name" value="Conidiation-specific_6"/>
</dbReference>
<feature type="compositionally biased region" description="Basic and acidic residues" evidence="1">
    <location>
        <begin position="75"/>
        <end position="88"/>
    </location>
</feature>
<sequence length="88" mass="9377">MSTSTSPEDVSNQIRGYKSTLSNPNVSDEAKQNAEKMINQLEGKGMPEDAGEGNKDPSRVVGGLKAAINNPNVSEEGKEAAQQKLDNM</sequence>
<feature type="region of interest" description="Disordered" evidence="1">
    <location>
        <begin position="1"/>
        <end position="88"/>
    </location>
</feature>
<protein>
    <recommendedName>
        <fullName evidence="4">Conidiation-specific protein 6</fullName>
    </recommendedName>
</protein>
<evidence type="ECO:0000256" key="1">
    <source>
        <dbReference type="SAM" id="MobiDB-lite"/>
    </source>
</evidence>
<feature type="compositionally biased region" description="Polar residues" evidence="1">
    <location>
        <begin position="1"/>
        <end position="26"/>
    </location>
</feature>
<dbReference type="EMBL" id="JAVRRG010000121">
    <property type="protein sequence ID" value="KAK5083337.1"/>
    <property type="molecule type" value="Genomic_DNA"/>
</dbReference>
<evidence type="ECO:0000313" key="2">
    <source>
        <dbReference type="EMBL" id="KAK5083337.1"/>
    </source>
</evidence>
<reference evidence="2 3" key="1">
    <citation type="submission" date="2023-08" db="EMBL/GenBank/DDBJ databases">
        <title>Black Yeasts Isolated from many extreme environments.</title>
        <authorList>
            <person name="Coleine C."/>
            <person name="Stajich J.E."/>
            <person name="Selbmann L."/>
        </authorList>
    </citation>
    <scope>NUCLEOTIDE SEQUENCE [LARGE SCALE GENOMIC DNA]</scope>
    <source>
        <strain evidence="2 3">CCFEE 5885</strain>
    </source>
</reference>
<accession>A0ABR0K1Z2</accession>
<evidence type="ECO:0000313" key="3">
    <source>
        <dbReference type="Proteomes" id="UP001345013"/>
    </source>
</evidence>
<dbReference type="PANTHER" id="PTHR36576">
    <property type="entry name" value="UPF0654 PROTEIN C11D3.01C-RELATED"/>
    <property type="match status" value="1"/>
</dbReference>
<evidence type="ECO:0008006" key="4">
    <source>
        <dbReference type="Google" id="ProtNLM"/>
    </source>
</evidence>
<proteinExistence type="predicted"/>
<comment type="caution">
    <text evidence="2">The sequence shown here is derived from an EMBL/GenBank/DDBJ whole genome shotgun (WGS) entry which is preliminary data.</text>
</comment>
<organism evidence="2 3">
    <name type="scientific">Lithohypha guttulata</name>
    <dbReference type="NCBI Taxonomy" id="1690604"/>
    <lineage>
        <taxon>Eukaryota</taxon>
        <taxon>Fungi</taxon>
        <taxon>Dikarya</taxon>
        <taxon>Ascomycota</taxon>
        <taxon>Pezizomycotina</taxon>
        <taxon>Eurotiomycetes</taxon>
        <taxon>Chaetothyriomycetidae</taxon>
        <taxon>Chaetothyriales</taxon>
        <taxon>Trichomeriaceae</taxon>
        <taxon>Lithohypha</taxon>
    </lineage>
</organism>
<name>A0ABR0K1Z2_9EURO</name>
<keyword evidence="3" id="KW-1185">Reference proteome</keyword>